<name>A0A1Q2CBC0_ANAHA</name>
<sequence>MTEESSRELDNPYRGFYQLSGYILSDNQKPEKSAAWCRKSCASNPYPLMLLEINLKNYSNTSISTNAQNQLDKILEECVRAKKQVILRFLYDWDGQALSTEPSDLPQIKNHISQISSTVNKYADCVYILQGTLTGNTGEMNHSNYGDINQIRQIIEALDQNISSDIFLAVRTPGQLRGILRTRTPLSSTDAGNGSLQARLSLFNDGMLGSVYDLGTYDDTPLQSDSNLDEQGTRSEELLFQYKLCQYVPNGGEVTVDNEYNDLNNAIADLSQMHISYLNSEHDTAVLDKWKNSTYTGSRTDVFSGCTGYDYISTHLGYRYVMKESSVDFHSDLSDTASLYITIANTGFSSAYTRFDTVLFLTDESTGKSKKIETNIDNRTIAGNDCSTFKTDLDIRSLRKGTYSISLRMEDPYTENSIHFANQGAENSKTVPVGTLILH</sequence>
<reference evidence="3 4" key="1">
    <citation type="journal article" date="2016" name="Sci. Rep.">
        <title>Accelerated dysbiosis of gut microbiota during aggravation of DSS-induced colitis by a butyrate-producing bacterium.</title>
        <authorList>
            <person name="Zhang Q."/>
            <person name="Wu Y."/>
            <person name="Wang J."/>
            <person name="Wu G."/>
            <person name="Long W."/>
            <person name="Xue Z."/>
            <person name="Wang L."/>
            <person name="Zhang X."/>
            <person name="Pang X."/>
            <person name="Zhao Y."/>
            <person name="Zhao L."/>
            <person name="Zhang C."/>
        </authorList>
    </citation>
    <scope>NUCLEOTIDE SEQUENCE [LARGE SCALE GENOMIC DNA]</scope>
    <source>
        <strain evidence="3 4">BPB5</strain>
    </source>
</reference>
<dbReference type="InterPro" id="IPR032267">
    <property type="entry name" value="DUF4832"/>
</dbReference>
<feature type="domain" description="DUF4832" evidence="1">
    <location>
        <begin position="199"/>
        <end position="422"/>
    </location>
</feature>
<feature type="domain" description="DUF4874" evidence="2">
    <location>
        <begin position="11"/>
        <end position="173"/>
    </location>
</feature>
<gene>
    <name evidence="3" type="ORF">DO83_03480</name>
</gene>
<dbReference type="Proteomes" id="UP000188159">
    <property type="component" value="Chromosome"/>
</dbReference>
<evidence type="ECO:0000313" key="4">
    <source>
        <dbReference type="Proteomes" id="UP000188159"/>
    </source>
</evidence>
<protein>
    <recommendedName>
        <fullName evidence="5">DUF4832 domain-containing protein</fullName>
    </recommendedName>
</protein>
<evidence type="ECO:0000313" key="3">
    <source>
        <dbReference type="EMBL" id="AQP40879.1"/>
    </source>
</evidence>
<proteinExistence type="predicted"/>
<dbReference type="EMBL" id="CP012098">
    <property type="protein sequence ID" value="AQP40879.1"/>
    <property type="molecule type" value="Genomic_DNA"/>
</dbReference>
<dbReference type="InterPro" id="IPR032379">
    <property type="entry name" value="DUF4874"/>
</dbReference>
<dbReference type="AlphaFoldDB" id="A0A1Q2CBC0"/>
<evidence type="ECO:0008006" key="5">
    <source>
        <dbReference type="Google" id="ProtNLM"/>
    </source>
</evidence>
<evidence type="ECO:0000259" key="1">
    <source>
        <dbReference type="Pfam" id="PF16116"/>
    </source>
</evidence>
<organism evidence="3 4">
    <name type="scientific">Anaerostipes hadrus</name>
    <dbReference type="NCBI Taxonomy" id="649756"/>
    <lineage>
        <taxon>Bacteria</taxon>
        <taxon>Bacillati</taxon>
        <taxon>Bacillota</taxon>
        <taxon>Clostridia</taxon>
        <taxon>Lachnospirales</taxon>
        <taxon>Lachnospiraceae</taxon>
        <taxon>Anaerostipes</taxon>
    </lineage>
</organism>
<accession>A0A1Q2CBC0</accession>
<evidence type="ECO:0000259" key="2">
    <source>
        <dbReference type="Pfam" id="PF16173"/>
    </source>
</evidence>
<dbReference type="Pfam" id="PF16173">
    <property type="entry name" value="DUF4874"/>
    <property type="match status" value="1"/>
</dbReference>
<dbReference type="Pfam" id="PF16116">
    <property type="entry name" value="DUF4832"/>
    <property type="match status" value="1"/>
</dbReference>